<evidence type="ECO:0000259" key="10">
    <source>
        <dbReference type="PROSITE" id="PS50405"/>
    </source>
</evidence>
<gene>
    <name evidence="11" type="ORF">FuraDRAFT_0439</name>
</gene>
<evidence type="ECO:0000256" key="2">
    <source>
        <dbReference type="ARBA" id="ARBA00012436"/>
    </source>
</evidence>
<dbReference type="GO" id="GO:0050610">
    <property type="term" value="F:methylarsonate reductase activity"/>
    <property type="evidence" value="ECO:0007669"/>
    <property type="project" value="UniProtKB-EC"/>
</dbReference>
<dbReference type="SFLD" id="SFLDS00019">
    <property type="entry name" value="Glutathione_Transferase_(cytos"/>
    <property type="match status" value="1"/>
</dbReference>
<evidence type="ECO:0000256" key="3">
    <source>
        <dbReference type="ARBA" id="ARBA00013060"/>
    </source>
</evidence>
<organism evidence="11 12">
    <name type="scientific">Pseudogulbenkiania ferrooxidans 2002</name>
    <dbReference type="NCBI Taxonomy" id="279714"/>
    <lineage>
        <taxon>Bacteria</taxon>
        <taxon>Pseudomonadati</taxon>
        <taxon>Pseudomonadota</taxon>
        <taxon>Betaproteobacteria</taxon>
        <taxon>Neisseriales</taxon>
        <taxon>Chromobacteriaceae</taxon>
        <taxon>Pseudogulbenkiania</taxon>
    </lineage>
</organism>
<dbReference type="GO" id="GO:0004364">
    <property type="term" value="F:glutathione transferase activity"/>
    <property type="evidence" value="ECO:0007669"/>
    <property type="project" value="InterPro"/>
</dbReference>
<evidence type="ECO:0000256" key="5">
    <source>
        <dbReference type="ARBA" id="ARBA00032186"/>
    </source>
</evidence>
<dbReference type="SUPFAM" id="SSF47616">
    <property type="entry name" value="GST C-terminal domain-like"/>
    <property type="match status" value="1"/>
</dbReference>
<dbReference type="EMBL" id="ACIS01000001">
    <property type="protein sequence ID" value="EEG10457.1"/>
    <property type="molecule type" value="Genomic_DNA"/>
</dbReference>
<dbReference type="CDD" id="cd03059">
    <property type="entry name" value="GST_N_SspA"/>
    <property type="match status" value="1"/>
</dbReference>
<keyword evidence="11" id="KW-0808">Transferase</keyword>
<dbReference type="InterPro" id="IPR004046">
    <property type="entry name" value="GST_C"/>
</dbReference>
<keyword evidence="12" id="KW-1185">Reference proteome</keyword>
<dbReference type="InterPro" id="IPR010987">
    <property type="entry name" value="Glutathione-S-Trfase_C-like"/>
</dbReference>
<feature type="domain" description="GST N-terminal" evidence="9">
    <location>
        <begin position="16"/>
        <end position="94"/>
    </location>
</feature>
<dbReference type="eggNOG" id="COG0625">
    <property type="taxonomic scope" value="Bacteria"/>
</dbReference>
<dbReference type="GO" id="GO:0005737">
    <property type="term" value="C:cytoplasm"/>
    <property type="evidence" value="ECO:0007669"/>
    <property type="project" value="InterPro"/>
</dbReference>
<dbReference type="GO" id="GO:0045174">
    <property type="term" value="F:glutathione dehydrogenase (ascorbate) activity"/>
    <property type="evidence" value="ECO:0007669"/>
    <property type="project" value="UniProtKB-EC"/>
</dbReference>
<dbReference type="InterPro" id="IPR004045">
    <property type="entry name" value="Glutathione_S-Trfase_N"/>
</dbReference>
<comment type="similarity">
    <text evidence="1">Belongs to the GST superfamily. HSP26 family.</text>
</comment>
<keyword evidence="4" id="KW-0560">Oxidoreductase</keyword>
<reference evidence="11 12" key="1">
    <citation type="submission" date="2009-02" db="EMBL/GenBank/DDBJ databases">
        <title>Sequencing of the draft genome and assembly of Lutiella nitroferrum 2002.</title>
        <authorList>
            <consortium name="US DOE Joint Genome Institute (JGI-PGF)"/>
            <person name="Lucas S."/>
            <person name="Copeland A."/>
            <person name="Lapidus A."/>
            <person name="Glavina del Rio T."/>
            <person name="Tice H."/>
            <person name="Bruce D."/>
            <person name="Goodwin L."/>
            <person name="Pitluck S."/>
            <person name="Larimer F."/>
            <person name="Land M.L."/>
            <person name="Hauser L."/>
            <person name="Coates J.D."/>
        </authorList>
    </citation>
    <scope>NUCLEOTIDE SEQUENCE [LARGE SCALE GENOMIC DNA]</scope>
    <source>
        <strain evidence="11 12">2002</strain>
    </source>
</reference>
<protein>
    <recommendedName>
        <fullName evidence="5">Glutathione-dependent dehydroascorbate reductase</fullName>
        <ecNumber evidence="3">1.20.4.2</ecNumber>
        <ecNumber evidence="2">1.8.5.1</ecNumber>
    </recommendedName>
    <alternativeName>
        <fullName evidence="6">Monomethylarsonic acid reductase</fullName>
    </alternativeName>
</protein>
<evidence type="ECO:0000256" key="8">
    <source>
        <dbReference type="ARBA" id="ARBA00049544"/>
    </source>
</evidence>
<dbReference type="EC" id="1.8.5.1" evidence="2"/>
<dbReference type="InterPro" id="IPR034341">
    <property type="entry name" value="SspA_N"/>
</dbReference>
<dbReference type="SUPFAM" id="SSF52833">
    <property type="entry name" value="Thioredoxin-like"/>
    <property type="match status" value="1"/>
</dbReference>
<evidence type="ECO:0000256" key="7">
    <source>
        <dbReference type="ARBA" id="ARBA00048353"/>
    </source>
</evidence>
<accession>B9YZA4</accession>
<evidence type="ECO:0000259" key="9">
    <source>
        <dbReference type="PROSITE" id="PS50404"/>
    </source>
</evidence>
<dbReference type="Pfam" id="PF00043">
    <property type="entry name" value="GST_C"/>
    <property type="match status" value="1"/>
</dbReference>
<dbReference type="InterPro" id="IPR050983">
    <property type="entry name" value="GST_Omega/HSP26"/>
</dbReference>
<name>B9YZA4_9NEIS</name>
<dbReference type="AlphaFoldDB" id="B9YZA4"/>
<comment type="catalytic activity">
    <reaction evidence="8">
        <text>L-dehydroascorbate + 2 glutathione = glutathione disulfide + L-ascorbate</text>
        <dbReference type="Rhea" id="RHEA:24424"/>
        <dbReference type="ChEBI" id="CHEBI:38290"/>
        <dbReference type="ChEBI" id="CHEBI:57925"/>
        <dbReference type="ChEBI" id="CHEBI:58297"/>
        <dbReference type="ChEBI" id="CHEBI:58539"/>
        <dbReference type="EC" id="1.8.5.1"/>
    </reaction>
</comment>
<dbReference type="InterPro" id="IPR040079">
    <property type="entry name" value="Glutathione_S-Trfase"/>
</dbReference>
<dbReference type="SFLD" id="SFLDG00358">
    <property type="entry name" value="Main_(cytGST)"/>
    <property type="match status" value="1"/>
</dbReference>
<proteinExistence type="inferred from homology"/>
<dbReference type="Gene3D" id="1.20.1050.10">
    <property type="match status" value="1"/>
</dbReference>
<dbReference type="PRINTS" id="PR01625">
    <property type="entry name" value="GSTRNSFRASEO"/>
</dbReference>
<dbReference type="Proteomes" id="UP000003165">
    <property type="component" value="Unassembled WGS sequence"/>
</dbReference>
<evidence type="ECO:0000313" key="11">
    <source>
        <dbReference type="EMBL" id="EEG10457.1"/>
    </source>
</evidence>
<feature type="domain" description="GST C-terminal" evidence="10">
    <location>
        <begin position="99"/>
        <end position="216"/>
    </location>
</feature>
<dbReference type="InterPro" id="IPR005442">
    <property type="entry name" value="GST_omega"/>
</dbReference>
<dbReference type="InterPro" id="IPR036249">
    <property type="entry name" value="Thioredoxin-like_sf"/>
</dbReference>
<dbReference type="EC" id="1.20.4.2" evidence="3"/>
<evidence type="ECO:0000256" key="1">
    <source>
        <dbReference type="ARBA" id="ARBA00009929"/>
    </source>
</evidence>
<evidence type="ECO:0000256" key="6">
    <source>
        <dbReference type="ARBA" id="ARBA00032681"/>
    </source>
</evidence>
<comment type="caution">
    <text evidence="11">The sequence shown here is derived from an EMBL/GenBank/DDBJ whole genome shotgun (WGS) entry which is preliminary data.</text>
</comment>
<evidence type="ECO:0000256" key="4">
    <source>
        <dbReference type="ARBA" id="ARBA00023002"/>
    </source>
</evidence>
<dbReference type="PROSITE" id="PS50405">
    <property type="entry name" value="GST_CTER"/>
    <property type="match status" value="1"/>
</dbReference>
<dbReference type="Pfam" id="PF02798">
    <property type="entry name" value="GST_N"/>
    <property type="match status" value="1"/>
</dbReference>
<dbReference type="PANTHER" id="PTHR43968:SF6">
    <property type="entry name" value="GLUTATHIONE S-TRANSFERASE OMEGA"/>
    <property type="match status" value="1"/>
</dbReference>
<dbReference type="PANTHER" id="PTHR43968">
    <property type="match status" value="1"/>
</dbReference>
<sequence length="216" mass="24825">MVNSTIVANQKDALLAMMTLYSGITCPFSQRCRIVLYEKGMDFEIIDVDVHNKPEDLAVMNPYNEVPVLVERDLILHESNIINEYIDERFPHPQLMPADPVMRARARLFLFRFEQELFCHVKTLEAGATGKEATKAREAIRDGLIMIAPIFAKQKFMLGDEFSMIDVAIAPLMWRLEHYNIDLGKSAAPILKYAERIFQRQSFIDSLTPSEKAMRK</sequence>
<evidence type="ECO:0000313" key="12">
    <source>
        <dbReference type="Proteomes" id="UP000003165"/>
    </source>
</evidence>
<dbReference type="InterPro" id="IPR036282">
    <property type="entry name" value="Glutathione-S-Trfase_C_sf"/>
</dbReference>
<comment type="catalytic activity">
    <reaction evidence="7">
        <text>methylarsonate + 2 glutathione + H(+) = methylarsonous acid + glutathione disulfide + H2O</text>
        <dbReference type="Rhea" id="RHEA:15969"/>
        <dbReference type="ChEBI" id="CHEBI:15377"/>
        <dbReference type="ChEBI" id="CHEBI:15378"/>
        <dbReference type="ChEBI" id="CHEBI:17826"/>
        <dbReference type="ChEBI" id="CHEBI:33409"/>
        <dbReference type="ChEBI" id="CHEBI:57925"/>
        <dbReference type="ChEBI" id="CHEBI:58297"/>
        <dbReference type="EC" id="1.20.4.2"/>
    </reaction>
</comment>
<dbReference type="PROSITE" id="PS50404">
    <property type="entry name" value="GST_NTER"/>
    <property type="match status" value="1"/>
</dbReference>
<dbReference type="Gene3D" id="3.40.30.10">
    <property type="entry name" value="Glutaredoxin"/>
    <property type="match status" value="1"/>
</dbReference>